<keyword evidence="5" id="KW-1185">Reference proteome</keyword>
<protein>
    <recommendedName>
        <fullName evidence="3">C3H1-type domain-containing protein</fullName>
    </recommendedName>
</protein>
<reference evidence="4 5" key="1">
    <citation type="submission" date="2020-09" db="EMBL/GenBank/DDBJ databases">
        <title>De no assembly of potato wild relative species, Solanum commersonii.</title>
        <authorList>
            <person name="Cho K."/>
        </authorList>
    </citation>
    <scope>NUCLEOTIDE SEQUENCE [LARGE SCALE GENOMIC DNA]</scope>
    <source>
        <strain evidence="4">LZ3.2</strain>
        <tissue evidence="4">Leaf</tissue>
    </source>
</reference>
<evidence type="ECO:0000313" key="5">
    <source>
        <dbReference type="Proteomes" id="UP000824120"/>
    </source>
</evidence>
<feature type="domain" description="C3H1-type" evidence="3">
    <location>
        <begin position="90"/>
        <end position="120"/>
    </location>
</feature>
<keyword evidence="1" id="KW-0862">Zinc</keyword>
<evidence type="ECO:0000256" key="2">
    <source>
        <dbReference type="SAM" id="MobiDB-lite"/>
    </source>
</evidence>
<dbReference type="AlphaFoldDB" id="A0A9J5YDK3"/>
<dbReference type="Proteomes" id="UP000824120">
    <property type="component" value="Chromosome 7"/>
</dbReference>
<dbReference type="InterPro" id="IPR000571">
    <property type="entry name" value="Znf_CCCH"/>
</dbReference>
<comment type="caution">
    <text evidence="4">The sequence shown here is derived from an EMBL/GenBank/DDBJ whole genome shotgun (WGS) entry which is preliminary data.</text>
</comment>
<organism evidence="4 5">
    <name type="scientific">Solanum commersonii</name>
    <name type="common">Commerson's wild potato</name>
    <name type="synonym">Commerson's nightshade</name>
    <dbReference type="NCBI Taxonomy" id="4109"/>
    <lineage>
        <taxon>Eukaryota</taxon>
        <taxon>Viridiplantae</taxon>
        <taxon>Streptophyta</taxon>
        <taxon>Embryophyta</taxon>
        <taxon>Tracheophyta</taxon>
        <taxon>Spermatophyta</taxon>
        <taxon>Magnoliopsida</taxon>
        <taxon>eudicotyledons</taxon>
        <taxon>Gunneridae</taxon>
        <taxon>Pentapetalae</taxon>
        <taxon>asterids</taxon>
        <taxon>lamiids</taxon>
        <taxon>Solanales</taxon>
        <taxon>Solanaceae</taxon>
        <taxon>Solanoideae</taxon>
        <taxon>Solaneae</taxon>
        <taxon>Solanum</taxon>
    </lineage>
</organism>
<name>A0A9J5YDK3_SOLCO</name>
<feature type="compositionally biased region" description="Pro residues" evidence="2">
    <location>
        <begin position="8"/>
        <end position="89"/>
    </location>
</feature>
<keyword evidence="1" id="KW-0863">Zinc-finger</keyword>
<accession>A0A9J5YDK3</accession>
<sequence length="176" mass="18238">MSSSSVLPSPPSVAPPPGSSDPPPPGSSDPPPPPPQAPLRPPQAPLPPPGSSDPPPPPPQAPLRPPQDPLPPPGSSDPPPPPPPQDPLPPPTCPVCKLVFINGYSNCTAGRRCRFIHEVATDANVSLTDDFAGRLFLTAAAEEARPTNIFLKIFVGLSRCIGAAGNALRVSDWCCW</sequence>
<gene>
    <name evidence="4" type="ORF">H5410_038904</name>
</gene>
<keyword evidence="1" id="KW-0479">Metal-binding</keyword>
<feature type="region of interest" description="Disordered" evidence="2">
    <location>
        <begin position="1"/>
        <end position="89"/>
    </location>
</feature>
<evidence type="ECO:0000256" key="1">
    <source>
        <dbReference type="PROSITE-ProRule" id="PRU00723"/>
    </source>
</evidence>
<evidence type="ECO:0000259" key="3">
    <source>
        <dbReference type="PROSITE" id="PS50103"/>
    </source>
</evidence>
<dbReference type="GO" id="GO:0008270">
    <property type="term" value="F:zinc ion binding"/>
    <property type="evidence" value="ECO:0007669"/>
    <property type="project" value="UniProtKB-KW"/>
</dbReference>
<proteinExistence type="predicted"/>
<feature type="zinc finger region" description="C3H1-type" evidence="1">
    <location>
        <begin position="90"/>
        <end position="120"/>
    </location>
</feature>
<dbReference type="PROSITE" id="PS50103">
    <property type="entry name" value="ZF_C3H1"/>
    <property type="match status" value="1"/>
</dbReference>
<evidence type="ECO:0000313" key="4">
    <source>
        <dbReference type="EMBL" id="KAG5597672.1"/>
    </source>
</evidence>
<dbReference type="EMBL" id="JACXVP010000007">
    <property type="protein sequence ID" value="KAG5597672.1"/>
    <property type="molecule type" value="Genomic_DNA"/>
</dbReference>